<evidence type="ECO:0000313" key="4">
    <source>
        <dbReference type="EMBL" id="MCW7752689.1"/>
    </source>
</evidence>
<protein>
    <submittedName>
        <fullName evidence="4">Efflux RND transporter periplasmic adaptor subunit</fullName>
    </submittedName>
</protein>
<sequence length="412" mass="45639">MTSISSQPHNRPPAFRMPMWLRICIPLVILAAGAGVGLYFMETRPAAQRKPAVPPVPLVMVQALQTTKAQERISVMGTVIPEREAEIRSSLAGTLVFMAEDFMPGGWVDAGALMLKVDPADYGIVLEKAKAGLERAKADFELEKGRAAMAEAEVRTLEGLTGSSFSPTDLAFRKPQLRQMEAAIATAMADVSMAEIELERTRILAPFDGVLTRRHVVAGTRVSPGETVATLVGRDWFWVEARMPLDRLSFLRAAKDAEGASKAWIRTRMGERVGHVFRILPDISEHARMARVIVAVKDPLGMHHERPPLFLGDYLSMDLEGRFLEEVFYLPHGSLREGNRIWVVGEDSRLRFLSVVPLFSDDYGVYIAPDVEENSLLVVSDLSLAVEGMMVAVEYGERDRSERVPLNAERGE</sequence>
<dbReference type="SUPFAM" id="SSF111369">
    <property type="entry name" value="HlyD-like secretion proteins"/>
    <property type="match status" value="1"/>
</dbReference>
<feature type="transmembrane region" description="Helical" evidence="2">
    <location>
        <begin position="20"/>
        <end position="41"/>
    </location>
</feature>
<keyword evidence="2" id="KW-0472">Membrane</keyword>
<dbReference type="InterPro" id="IPR058625">
    <property type="entry name" value="MdtA-like_BSH"/>
</dbReference>
<evidence type="ECO:0000259" key="3">
    <source>
        <dbReference type="Pfam" id="PF25917"/>
    </source>
</evidence>
<evidence type="ECO:0000313" key="5">
    <source>
        <dbReference type="Proteomes" id="UP001209681"/>
    </source>
</evidence>
<evidence type="ECO:0000256" key="1">
    <source>
        <dbReference type="ARBA" id="ARBA00009477"/>
    </source>
</evidence>
<evidence type="ECO:0000256" key="2">
    <source>
        <dbReference type="SAM" id="Phobius"/>
    </source>
</evidence>
<proteinExistence type="inferred from homology"/>
<keyword evidence="5" id="KW-1185">Reference proteome</keyword>
<dbReference type="Gene3D" id="2.40.30.170">
    <property type="match status" value="1"/>
</dbReference>
<dbReference type="PANTHER" id="PTHR30469">
    <property type="entry name" value="MULTIDRUG RESISTANCE PROTEIN MDTA"/>
    <property type="match status" value="1"/>
</dbReference>
<dbReference type="Pfam" id="PF25917">
    <property type="entry name" value="BSH_RND"/>
    <property type="match status" value="1"/>
</dbReference>
<dbReference type="EMBL" id="JAPFPW010000001">
    <property type="protein sequence ID" value="MCW7752689.1"/>
    <property type="molecule type" value="Genomic_DNA"/>
</dbReference>
<accession>A0ABT3N5F7</accession>
<comment type="caution">
    <text evidence="4">The sequence shown here is derived from an EMBL/GenBank/DDBJ whole genome shotgun (WGS) entry which is preliminary data.</text>
</comment>
<feature type="domain" description="Multidrug resistance protein MdtA-like barrel-sandwich hybrid" evidence="3">
    <location>
        <begin position="83"/>
        <end position="231"/>
    </location>
</feature>
<reference evidence="4 5" key="1">
    <citation type="submission" date="2022-11" db="EMBL/GenBank/DDBJ databases">
        <title>Desulfobotulus tamanensis H1 sp. nov. - anaerobic, alkaliphilic, sulphate reducing bacterium isolated from terrestrial mud volcano.</title>
        <authorList>
            <person name="Frolova A."/>
            <person name="Merkel A.Y."/>
            <person name="Slobodkin A.I."/>
        </authorList>
    </citation>
    <scope>NUCLEOTIDE SEQUENCE [LARGE SCALE GENOMIC DNA]</scope>
    <source>
        <strain evidence="4 5">H1</strain>
    </source>
</reference>
<dbReference type="Proteomes" id="UP001209681">
    <property type="component" value="Unassembled WGS sequence"/>
</dbReference>
<dbReference type="RefSeq" id="WP_265423552.1">
    <property type="nucleotide sequence ID" value="NZ_JAPFPW010000001.1"/>
</dbReference>
<gene>
    <name evidence="4" type="ORF">OOT00_01660</name>
</gene>
<dbReference type="PANTHER" id="PTHR30469:SF12">
    <property type="entry name" value="MULTIDRUG RESISTANCE PROTEIN MDTA"/>
    <property type="match status" value="1"/>
</dbReference>
<dbReference type="Gene3D" id="2.40.50.100">
    <property type="match status" value="1"/>
</dbReference>
<dbReference type="NCBIfam" id="TIGR01730">
    <property type="entry name" value="RND_mfp"/>
    <property type="match status" value="1"/>
</dbReference>
<name>A0ABT3N5F7_9BACT</name>
<dbReference type="Gene3D" id="1.10.287.470">
    <property type="entry name" value="Helix hairpin bin"/>
    <property type="match status" value="1"/>
</dbReference>
<keyword evidence="2" id="KW-1133">Transmembrane helix</keyword>
<dbReference type="InterPro" id="IPR006143">
    <property type="entry name" value="RND_pump_MFP"/>
</dbReference>
<organism evidence="4 5">
    <name type="scientific">Desulfobotulus pelophilus</name>
    <dbReference type="NCBI Taxonomy" id="2823377"/>
    <lineage>
        <taxon>Bacteria</taxon>
        <taxon>Pseudomonadati</taxon>
        <taxon>Thermodesulfobacteriota</taxon>
        <taxon>Desulfobacteria</taxon>
        <taxon>Desulfobacterales</taxon>
        <taxon>Desulfobacteraceae</taxon>
        <taxon>Desulfobotulus</taxon>
    </lineage>
</organism>
<keyword evidence="2" id="KW-0812">Transmembrane</keyword>
<comment type="similarity">
    <text evidence="1">Belongs to the membrane fusion protein (MFP) (TC 8.A.1) family.</text>
</comment>